<evidence type="ECO:0000313" key="5">
    <source>
        <dbReference type="EMBL" id="OMO68865.1"/>
    </source>
</evidence>
<dbReference type="InterPro" id="IPR036291">
    <property type="entry name" value="NAD(P)-bd_dom_sf"/>
</dbReference>
<evidence type="ECO:0000256" key="4">
    <source>
        <dbReference type="SAM" id="MobiDB-lite"/>
    </source>
</evidence>
<dbReference type="PANTHER" id="PTHR43490">
    <property type="entry name" value="(+)-NEOMENTHOL DEHYDROGENASE"/>
    <property type="match status" value="1"/>
</dbReference>
<dbReference type="Proteomes" id="UP000187203">
    <property type="component" value="Unassembled WGS sequence"/>
</dbReference>
<protein>
    <submittedName>
        <fullName evidence="5">Short-chain dehydrogenase/reductase SDR</fullName>
    </submittedName>
</protein>
<keyword evidence="3" id="KW-0560">Oxidoreductase</keyword>
<comment type="caution">
    <text evidence="5">The sequence shown here is derived from an EMBL/GenBank/DDBJ whole genome shotgun (WGS) entry which is preliminary data.</text>
</comment>
<evidence type="ECO:0000256" key="3">
    <source>
        <dbReference type="ARBA" id="ARBA00023002"/>
    </source>
</evidence>
<feature type="compositionally biased region" description="Basic and acidic residues" evidence="4">
    <location>
        <begin position="330"/>
        <end position="341"/>
    </location>
</feature>
<evidence type="ECO:0000256" key="1">
    <source>
        <dbReference type="ARBA" id="ARBA00006484"/>
    </source>
</evidence>
<dbReference type="GO" id="GO:0016020">
    <property type="term" value="C:membrane"/>
    <property type="evidence" value="ECO:0007669"/>
    <property type="project" value="TreeGrafter"/>
</dbReference>
<dbReference type="InterPro" id="IPR002347">
    <property type="entry name" value="SDR_fam"/>
</dbReference>
<keyword evidence="2" id="KW-0521">NADP</keyword>
<dbReference type="Pfam" id="PF00106">
    <property type="entry name" value="adh_short"/>
    <property type="match status" value="1"/>
</dbReference>
<dbReference type="EMBL" id="AWUE01020336">
    <property type="protein sequence ID" value="OMO68865.1"/>
    <property type="molecule type" value="Genomic_DNA"/>
</dbReference>
<keyword evidence="6" id="KW-1185">Reference proteome</keyword>
<gene>
    <name evidence="5" type="ORF">COLO4_29370</name>
</gene>
<dbReference type="GO" id="GO:0016491">
    <property type="term" value="F:oxidoreductase activity"/>
    <property type="evidence" value="ECO:0007669"/>
    <property type="project" value="UniProtKB-KW"/>
</dbReference>
<feature type="region of interest" description="Disordered" evidence="4">
    <location>
        <begin position="316"/>
        <end position="341"/>
    </location>
</feature>
<organism evidence="5 6">
    <name type="scientific">Corchorus olitorius</name>
    <dbReference type="NCBI Taxonomy" id="93759"/>
    <lineage>
        <taxon>Eukaryota</taxon>
        <taxon>Viridiplantae</taxon>
        <taxon>Streptophyta</taxon>
        <taxon>Embryophyta</taxon>
        <taxon>Tracheophyta</taxon>
        <taxon>Spermatophyta</taxon>
        <taxon>Magnoliopsida</taxon>
        <taxon>eudicotyledons</taxon>
        <taxon>Gunneridae</taxon>
        <taxon>Pentapetalae</taxon>
        <taxon>rosids</taxon>
        <taxon>malvids</taxon>
        <taxon>Malvales</taxon>
        <taxon>Malvaceae</taxon>
        <taxon>Grewioideae</taxon>
        <taxon>Apeibeae</taxon>
        <taxon>Corchorus</taxon>
    </lineage>
</organism>
<evidence type="ECO:0000313" key="6">
    <source>
        <dbReference type="Proteomes" id="UP000187203"/>
    </source>
</evidence>
<evidence type="ECO:0000256" key="2">
    <source>
        <dbReference type="ARBA" id="ARBA00022857"/>
    </source>
</evidence>
<name>A0A1R3HEZ7_9ROSI</name>
<accession>A0A1R3HEZ7</accession>
<reference evidence="6" key="1">
    <citation type="submission" date="2013-09" db="EMBL/GenBank/DDBJ databases">
        <title>Corchorus olitorius genome sequencing.</title>
        <authorList>
            <person name="Alam M."/>
            <person name="Haque M.S."/>
            <person name="Islam M.S."/>
            <person name="Emdad E.M."/>
            <person name="Islam M.M."/>
            <person name="Ahmed B."/>
            <person name="Halim A."/>
            <person name="Hossen Q.M.M."/>
            <person name="Hossain M.Z."/>
            <person name="Ahmed R."/>
            <person name="Khan M.M."/>
            <person name="Islam R."/>
            <person name="Rashid M.M."/>
            <person name="Khan S.A."/>
            <person name="Rahman M.S."/>
            <person name="Alam M."/>
            <person name="Yahiya A.S."/>
            <person name="Khan M.S."/>
            <person name="Azam M.S."/>
            <person name="Haque T."/>
            <person name="Lashkar M.Z.H."/>
            <person name="Akhand A.I."/>
            <person name="Morshed G."/>
            <person name="Roy S."/>
            <person name="Uddin K.S."/>
            <person name="Rabeya T."/>
            <person name="Hossain A.S."/>
            <person name="Chowdhury A."/>
            <person name="Snigdha A.R."/>
            <person name="Mortoza M.S."/>
            <person name="Matin S.A."/>
            <person name="Hoque S.M.E."/>
            <person name="Islam M.K."/>
            <person name="Roy D.K."/>
            <person name="Haider R."/>
            <person name="Moosa M.M."/>
            <person name="Elias S.M."/>
            <person name="Hasan A.M."/>
            <person name="Jahan S."/>
            <person name="Shafiuddin M."/>
            <person name="Mahmood N."/>
            <person name="Shommy N.S."/>
        </authorList>
    </citation>
    <scope>NUCLEOTIDE SEQUENCE [LARGE SCALE GENOMIC DNA]</scope>
    <source>
        <strain evidence="6">cv. O-4</strain>
    </source>
</reference>
<sequence length="341" mass="38453">MRVDGRREDAKVRSFRESLRVKMRRKRDESCVGRKNMRRGVKGEACVSCVGENLGEKNGKVLFLLLSELLMRLYEQVRKLLSWPNLQELEGLQSSLFVRDLLTEVPRRYSLTRYAAVTGANKGIGFEIVRQLASNGVTVVLTASSEVRGTEATAKLHHLGFSNILFHRLDVLDQSSIDSLADFISQKFGRLDILEEVRNAERAIKLMGASVLQLCSGMLIIFSFELSLWPYGNALHNRDLMWGQEFGHGLWTMDYSRISPFSAVIAERVLECHVNDFRAMMISLYDPIVEGLGLALDLHLGSFVSTSEREAWLHGKPKDSHSAANLPSFEDVHKSEPARSL</sequence>
<dbReference type="Gene3D" id="3.40.50.720">
    <property type="entry name" value="NAD(P)-binding Rossmann-like Domain"/>
    <property type="match status" value="1"/>
</dbReference>
<proteinExistence type="inferred from homology"/>
<dbReference type="STRING" id="93759.A0A1R3HEZ7"/>
<dbReference type="OrthoDB" id="1933717at2759"/>
<dbReference type="SUPFAM" id="SSF51735">
    <property type="entry name" value="NAD(P)-binding Rossmann-fold domains"/>
    <property type="match status" value="1"/>
</dbReference>
<comment type="similarity">
    <text evidence="1">Belongs to the short-chain dehydrogenases/reductases (SDR) family.</text>
</comment>
<dbReference type="PANTHER" id="PTHR43490:SF73">
    <property type="entry name" value="OS07G0685800 PROTEIN"/>
    <property type="match status" value="1"/>
</dbReference>
<dbReference type="AlphaFoldDB" id="A0A1R3HEZ7"/>